<evidence type="ECO:0000313" key="2">
    <source>
        <dbReference type="Proteomes" id="UP000037035"/>
    </source>
</evidence>
<comment type="caution">
    <text evidence="1">The sequence shown here is derived from an EMBL/GenBank/DDBJ whole genome shotgun (WGS) entry which is preliminary data.</text>
</comment>
<proteinExistence type="predicted"/>
<sequence>MEKDTQLPTEMVFLSTPSKAFHFWLYAMKAVLSTINSGDVETVPSKCIDTVTAYWILPEGTFRLRKGIILTPVNHLGSLEINLV</sequence>
<keyword evidence="2" id="KW-1185">Reference proteome</keyword>
<reference evidence="1 2" key="1">
    <citation type="submission" date="2015-08" db="EMBL/GenBank/DDBJ databases">
        <title>Next Generation Sequencing and Analysis of the Genome of Puccinia sorghi L Schw, the Causal Agent of Maize Common Rust.</title>
        <authorList>
            <person name="Rochi L."/>
            <person name="Burguener G."/>
            <person name="Darino M."/>
            <person name="Turjanski A."/>
            <person name="Kreff E."/>
            <person name="Dieguez M.J."/>
            <person name="Sacco F."/>
        </authorList>
    </citation>
    <scope>NUCLEOTIDE SEQUENCE [LARGE SCALE GENOMIC DNA]</scope>
    <source>
        <strain evidence="1 2">RO10H11247</strain>
    </source>
</reference>
<organism evidence="1 2">
    <name type="scientific">Puccinia sorghi</name>
    <dbReference type="NCBI Taxonomy" id="27349"/>
    <lineage>
        <taxon>Eukaryota</taxon>
        <taxon>Fungi</taxon>
        <taxon>Dikarya</taxon>
        <taxon>Basidiomycota</taxon>
        <taxon>Pucciniomycotina</taxon>
        <taxon>Pucciniomycetes</taxon>
        <taxon>Pucciniales</taxon>
        <taxon>Pucciniaceae</taxon>
        <taxon>Puccinia</taxon>
    </lineage>
</organism>
<dbReference type="Proteomes" id="UP000037035">
    <property type="component" value="Unassembled WGS sequence"/>
</dbReference>
<dbReference type="EMBL" id="LAVV01007871">
    <property type="protein sequence ID" value="KNZ54492.1"/>
    <property type="molecule type" value="Genomic_DNA"/>
</dbReference>
<dbReference type="AlphaFoldDB" id="A0A0L6V1X6"/>
<dbReference type="VEuPathDB" id="FungiDB:VP01_2932g4"/>
<dbReference type="OrthoDB" id="2518099at2759"/>
<protein>
    <submittedName>
        <fullName evidence="1">Uncharacterized protein</fullName>
    </submittedName>
</protein>
<accession>A0A0L6V1X6</accession>
<gene>
    <name evidence="1" type="ORF">VP01_2932g4</name>
</gene>
<evidence type="ECO:0000313" key="1">
    <source>
        <dbReference type="EMBL" id="KNZ54492.1"/>
    </source>
</evidence>
<name>A0A0L6V1X6_9BASI</name>